<dbReference type="Gene3D" id="3.40.50.1240">
    <property type="entry name" value="Phosphoglycerate mutase-like"/>
    <property type="match status" value="1"/>
</dbReference>
<evidence type="ECO:0008006" key="3">
    <source>
        <dbReference type="Google" id="ProtNLM"/>
    </source>
</evidence>
<organism evidence="1 2">
    <name type="scientific">Candidatus Beckwithbacteria bacterium CG23_combo_of_CG06-09_8_20_14_all_34_8</name>
    <dbReference type="NCBI Taxonomy" id="1974497"/>
    <lineage>
        <taxon>Bacteria</taxon>
        <taxon>Candidatus Beckwithiibacteriota</taxon>
    </lineage>
</organism>
<dbReference type="EMBL" id="PCSR01000039">
    <property type="protein sequence ID" value="PIP53286.1"/>
    <property type="molecule type" value="Genomic_DNA"/>
</dbReference>
<proteinExistence type="predicted"/>
<name>A0A2H0B6L9_9BACT</name>
<evidence type="ECO:0000313" key="2">
    <source>
        <dbReference type="Proteomes" id="UP000229459"/>
    </source>
</evidence>
<reference evidence="1 2" key="1">
    <citation type="submission" date="2017-09" db="EMBL/GenBank/DDBJ databases">
        <title>Depth-based differentiation of microbial function through sediment-hosted aquifers and enrichment of novel symbionts in the deep terrestrial subsurface.</title>
        <authorList>
            <person name="Probst A.J."/>
            <person name="Ladd B."/>
            <person name="Jarett J.K."/>
            <person name="Geller-Mcgrath D.E."/>
            <person name="Sieber C.M."/>
            <person name="Emerson J.B."/>
            <person name="Anantharaman K."/>
            <person name="Thomas B.C."/>
            <person name="Malmstrom R."/>
            <person name="Stieglmeier M."/>
            <person name="Klingl A."/>
            <person name="Woyke T."/>
            <person name="Ryan C.M."/>
            <person name="Banfield J.F."/>
        </authorList>
    </citation>
    <scope>NUCLEOTIDE SEQUENCE [LARGE SCALE GENOMIC DNA]</scope>
    <source>
        <strain evidence="1">CG23_combo_of_CG06-09_8_20_14_all_34_8</strain>
    </source>
</reference>
<dbReference type="AlphaFoldDB" id="A0A2H0B6L9"/>
<dbReference type="SUPFAM" id="SSF53254">
    <property type="entry name" value="Phosphoglycerate mutase-like"/>
    <property type="match status" value="1"/>
</dbReference>
<dbReference type="InterPro" id="IPR013078">
    <property type="entry name" value="His_Pase_superF_clade-1"/>
</dbReference>
<dbReference type="Pfam" id="PF00300">
    <property type="entry name" value="His_Phos_1"/>
    <property type="match status" value="1"/>
</dbReference>
<dbReference type="Proteomes" id="UP000229459">
    <property type="component" value="Unassembled WGS sequence"/>
</dbReference>
<accession>A0A2H0B6L9</accession>
<evidence type="ECO:0000313" key="1">
    <source>
        <dbReference type="EMBL" id="PIP53286.1"/>
    </source>
</evidence>
<protein>
    <recommendedName>
        <fullName evidence="3">Phosphoglycerate mutase</fullName>
    </recommendedName>
</protein>
<comment type="caution">
    <text evidence="1">The sequence shown here is derived from an EMBL/GenBank/DDBJ whole genome shotgun (WGS) entry which is preliminary data.</text>
</comment>
<gene>
    <name evidence="1" type="ORF">COX08_01790</name>
</gene>
<dbReference type="InterPro" id="IPR029033">
    <property type="entry name" value="His_PPase_superfam"/>
</dbReference>
<sequence length="135" mass="15507">MVLHTKVIHYQNLREIAFGEWEGLTWKEVEQKYGPLQKLTPHEEFVSCSHGGDSLEQRVESLIPVVTAWKQKYKNKCILLSTHGYIKKGILIAFEVVTNDENLQNQRFGNTALTIIRPFDDEKIELLGDTSHLGN</sequence>